<dbReference type="Pfam" id="PF14529">
    <property type="entry name" value="Exo_endo_phos_2"/>
    <property type="match status" value="1"/>
</dbReference>
<protein>
    <recommendedName>
        <fullName evidence="1">Endonuclease/exonuclease/phosphatase domain-containing protein</fullName>
    </recommendedName>
</protein>
<reference evidence="3" key="1">
    <citation type="submission" date="2011-08" db="EMBL/GenBank/DDBJ databases">
        <title>The draft genome of Latimeria chalumnae.</title>
        <authorList>
            <person name="Di Palma F."/>
            <person name="Alfoldi J."/>
            <person name="Johnson J."/>
            <person name="Berlin A."/>
            <person name="Gnerre S."/>
            <person name="Jaffe D."/>
            <person name="MacCallum I."/>
            <person name="Young S."/>
            <person name="Walker B.J."/>
            <person name="Lander E."/>
            <person name="Lindblad-Toh K."/>
        </authorList>
    </citation>
    <scope>NUCLEOTIDE SEQUENCE [LARGE SCALE GENOMIC DNA]</scope>
    <source>
        <strain evidence="3">Wild caught</strain>
    </source>
</reference>
<reference evidence="2" key="3">
    <citation type="submission" date="2025-09" db="UniProtKB">
        <authorList>
            <consortium name="Ensembl"/>
        </authorList>
    </citation>
    <scope>IDENTIFICATION</scope>
</reference>
<dbReference type="InParanoid" id="H3A7T0"/>
<evidence type="ECO:0000313" key="2">
    <source>
        <dbReference type="Ensembl" id="ENSLACP00000005701.1"/>
    </source>
</evidence>
<dbReference type="SUPFAM" id="SSF56219">
    <property type="entry name" value="DNase I-like"/>
    <property type="match status" value="1"/>
</dbReference>
<dbReference type="Ensembl" id="ENSLACT00000005750.1">
    <property type="protein sequence ID" value="ENSLACP00000005701.1"/>
    <property type="gene ID" value="ENSLACG00000005065.1"/>
</dbReference>
<dbReference type="eggNOG" id="KOG1075">
    <property type="taxonomic scope" value="Eukaryota"/>
</dbReference>
<dbReference type="PANTHER" id="PTHR36688:SF1">
    <property type="entry name" value="ENDONUCLEASE_EXONUCLEASE_PHOSPHATASE DOMAIN-CONTAINING PROTEIN"/>
    <property type="match status" value="1"/>
</dbReference>
<sequence length="403" mass="45757">NNKTLKCHIPGYQLVVSQHHPKHGLAMFMRQELWNICSMDLNSSTPHAITTRIGEVMITNIYKPPNVAWPKLVLPNYSHPSIWVGDFSSHHTTWGYDNNDAVGEQLLEWASNQDKYLLFDSKQPGTFHSTRWRKDYSPDLCFVSCDQNARPLVAEQTMLDDFLYSQHCPAVIPIGPQVPLITLLPKPHWNFRKADWNGYMETIEKVVQRISANVANYNRFINLFKVAVKTNIPHGYRKAYTPCWSVDSEALLKEFRTTGNPAAATALLESLNSTRKAMQSLDFTHSSRKAWKLFHNLGSANPPQSRVLYVTVDAIATQILLNSKAHTDCHHKWKVKKEIQHSLSDCPATSCLSKPFTREEVDKALALTKPQKATGPDGIFPEFLKNLGQHAHDRLTCFLTNSI</sequence>
<dbReference type="EMBL" id="AFYH01176834">
    <property type="status" value="NOT_ANNOTATED_CDS"/>
    <property type="molecule type" value="Genomic_DNA"/>
</dbReference>
<dbReference type="PANTHER" id="PTHR36688">
    <property type="entry name" value="ENDO/EXONUCLEASE/PHOSPHATASE DOMAIN-CONTAINING PROTEIN"/>
    <property type="match status" value="1"/>
</dbReference>
<keyword evidence="3" id="KW-1185">Reference proteome</keyword>
<dbReference type="InterPro" id="IPR036691">
    <property type="entry name" value="Endo/exonu/phosph_ase_sf"/>
</dbReference>
<evidence type="ECO:0000313" key="3">
    <source>
        <dbReference type="Proteomes" id="UP000008672"/>
    </source>
</evidence>
<reference evidence="2" key="2">
    <citation type="submission" date="2025-08" db="UniProtKB">
        <authorList>
            <consortium name="Ensembl"/>
        </authorList>
    </citation>
    <scope>IDENTIFICATION</scope>
</reference>
<dbReference type="GO" id="GO:0003824">
    <property type="term" value="F:catalytic activity"/>
    <property type="evidence" value="ECO:0007669"/>
    <property type="project" value="InterPro"/>
</dbReference>
<organism evidence="2 3">
    <name type="scientific">Latimeria chalumnae</name>
    <name type="common">Coelacanth</name>
    <dbReference type="NCBI Taxonomy" id="7897"/>
    <lineage>
        <taxon>Eukaryota</taxon>
        <taxon>Metazoa</taxon>
        <taxon>Chordata</taxon>
        <taxon>Craniata</taxon>
        <taxon>Vertebrata</taxon>
        <taxon>Euteleostomi</taxon>
        <taxon>Coelacanthiformes</taxon>
        <taxon>Coelacanthidae</taxon>
        <taxon>Latimeria</taxon>
    </lineage>
</organism>
<dbReference type="InterPro" id="IPR052560">
    <property type="entry name" value="RdDP_mobile_element"/>
</dbReference>
<dbReference type="Proteomes" id="UP000008672">
    <property type="component" value="Unassembled WGS sequence"/>
</dbReference>
<dbReference type="InterPro" id="IPR005135">
    <property type="entry name" value="Endo/exonuclease/phosphatase"/>
</dbReference>
<dbReference type="HOGENOM" id="CLU_031817_0_0_1"/>
<evidence type="ECO:0000259" key="1">
    <source>
        <dbReference type="Pfam" id="PF14529"/>
    </source>
</evidence>
<name>H3A7T0_LATCH</name>
<accession>H3A7T0</accession>
<dbReference type="GeneTree" id="ENSGT00940000164499"/>
<feature type="domain" description="Endonuclease/exonuclease/phosphatase" evidence="1">
    <location>
        <begin position="77"/>
        <end position="153"/>
    </location>
</feature>
<dbReference type="Gene3D" id="3.60.10.10">
    <property type="entry name" value="Endonuclease/exonuclease/phosphatase"/>
    <property type="match status" value="1"/>
</dbReference>
<dbReference type="AlphaFoldDB" id="H3A7T0"/>
<proteinExistence type="predicted"/>